<dbReference type="PANTHER" id="PTHR42695:SF5">
    <property type="entry name" value="GLUTAMINE AMIDOTRANSFERASE YLR126C-RELATED"/>
    <property type="match status" value="1"/>
</dbReference>
<dbReference type="CDD" id="cd01741">
    <property type="entry name" value="GATase1_1"/>
    <property type="match status" value="1"/>
</dbReference>
<dbReference type="PANTHER" id="PTHR42695">
    <property type="entry name" value="GLUTAMINE AMIDOTRANSFERASE YLR126C-RELATED"/>
    <property type="match status" value="1"/>
</dbReference>
<proteinExistence type="predicted"/>
<accession>A0ABQ1URT4</accession>
<sequence length="181" mass="20054">MGGPMGVNDEKDYPWLIKEKSYIRKAMDMDKTVIGICLGAQLVASSLGARVYQNPVKEIGWFPVQKSKEAIGNPLVGSLCDTFTVFHWHSETFDLPRGATRLIESPACKNQAFVYGDRIIGLQFHLEISPQAIRDMVGNGKGELATASSNIQKGDRIMAEIGHYSICHQALMDILDKLRTN</sequence>
<evidence type="ECO:0000259" key="1">
    <source>
        <dbReference type="Pfam" id="PF00117"/>
    </source>
</evidence>
<dbReference type="Gene3D" id="3.40.50.880">
    <property type="match status" value="1"/>
</dbReference>
<dbReference type="Proteomes" id="UP000647339">
    <property type="component" value="Unassembled WGS sequence"/>
</dbReference>
<evidence type="ECO:0000313" key="3">
    <source>
        <dbReference type="Proteomes" id="UP000647339"/>
    </source>
</evidence>
<dbReference type="InterPro" id="IPR017926">
    <property type="entry name" value="GATASE"/>
</dbReference>
<reference evidence="3" key="1">
    <citation type="journal article" date="2019" name="Int. J. Syst. Evol. Microbiol.">
        <title>The Global Catalogue of Microorganisms (GCM) 10K type strain sequencing project: providing services to taxonomists for standard genome sequencing and annotation.</title>
        <authorList>
            <consortium name="The Broad Institute Genomics Platform"/>
            <consortium name="The Broad Institute Genome Sequencing Center for Infectious Disease"/>
            <person name="Wu L."/>
            <person name="Ma J."/>
        </authorList>
    </citation>
    <scope>NUCLEOTIDE SEQUENCE [LARGE SCALE GENOMIC DNA]</scope>
    <source>
        <strain evidence="3">CGMCC 1.15407</strain>
    </source>
</reference>
<keyword evidence="3" id="KW-1185">Reference proteome</keyword>
<dbReference type="InterPro" id="IPR029062">
    <property type="entry name" value="Class_I_gatase-like"/>
</dbReference>
<dbReference type="PROSITE" id="PS51273">
    <property type="entry name" value="GATASE_TYPE_1"/>
    <property type="match status" value="1"/>
</dbReference>
<comment type="caution">
    <text evidence="2">The sequence shown here is derived from an EMBL/GenBank/DDBJ whole genome shotgun (WGS) entry which is preliminary data.</text>
</comment>
<dbReference type="SUPFAM" id="SSF52317">
    <property type="entry name" value="Class I glutamine amidotransferase-like"/>
    <property type="match status" value="1"/>
</dbReference>
<dbReference type="EMBL" id="BMIU01000004">
    <property type="protein sequence ID" value="GGF24603.1"/>
    <property type="molecule type" value="Genomic_DNA"/>
</dbReference>
<dbReference type="Pfam" id="PF00117">
    <property type="entry name" value="GATase"/>
    <property type="match status" value="1"/>
</dbReference>
<name>A0ABQ1URT4_9BACT</name>
<protein>
    <recommendedName>
        <fullName evidence="1">Glutamine amidotransferase domain-containing protein</fullName>
    </recommendedName>
</protein>
<organism evidence="2 3">
    <name type="scientific">Echinicola rosea</name>
    <dbReference type="NCBI Taxonomy" id="1807691"/>
    <lineage>
        <taxon>Bacteria</taxon>
        <taxon>Pseudomonadati</taxon>
        <taxon>Bacteroidota</taxon>
        <taxon>Cytophagia</taxon>
        <taxon>Cytophagales</taxon>
        <taxon>Cyclobacteriaceae</taxon>
        <taxon>Echinicola</taxon>
    </lineage>
</organism>
<gene>
    <name evidence="2" type="ORF">GCM10011339_10890</name>
</gene>
<evidence type="ECO:0000313" key="2">
    <source>
        <dbReference type="EMBL" id="GGF24603.1"/>
    </source>
</evidence>
<dbReference type="InterPro" id="IPR044992">
    <property type="entry name" value="ChyE-like"/>
</dbReference>
<feature type="domain" description="Glutamine amidotransferase" evidence="1">
    <location>
        <begin position="4"/>
        <end position="132"/>
    </location>
</feature>